<dbReference type="PIRSF" id="PIRSF001100">
    <property type="entry name" value="Beta_cellobiohydrolase"/>
    <property type="match status" value="1"/>
</dbReference>
<sequence>MRTVGGQHRGVAVLAATALGLATLTAGERTTARLEESLYAPGSPLTVAAAGASPQTQQTLVRTRPLYTAPGSAAAVALAKTPRSQTSTRALLTKIAGQPQAVWLGDWLTPAKARSQATTLVKAAKKANKLLPVVLYNIPFRDCHGYSAGGAKSDTAYRAWIDQVAAGLAGGRVVAVLEPDALPHLDCLTTTRQAARLALLRYAVTRLTNTSGVAVYLDAGHSAFKPAETMAARLEQAGIDRAAGFALNVANFRATADEIAYGRQVSALADDAHFVVDVSRNGNGPWTGTQSWCNPPGRALGARPTTSTRDPLLDATLWIKTIGLSDGACRTGAPKAGVWWQSYALGLASRARW</sequence>
<keyword evidence="2 9" id="KW-0378">Hydrolase</keyword>
<evidence type="ECO:0000256" key="9">
    <source>
        <dbReference type="RuleBase" id="RU361186"/>
    </source>
</evidence>
<keyword evidence="11" id="KW-1185">Reference proteome</keyword>
<dbReference type="PANTHER" id="PTHR34876:SF4">
    <property type="entry name" value="1,4-BETA-D-GLUCAN CELLOBIOHYDROLASE C-RELATED"/>
    <property type="match status" value="1"/>
</dbReference>
<dbReference type="EMBL" id="BAAAGX010000009">
    <property type="protein sequence ID" value="GAA0239267.1"/>
    <property type="molecule type" value="Genomic_DNA"/>
</dbReference>
<dbReference type="Pfam" id="PF01341">
    <property type="entry name" value="Glyco_hydro_6"/>
    <property type="match status" value="1"/>
</dbReference>
<dbReference type="InterPro" id="IPR036434">
    <property type="entry name" value="Beta_cellobiohydrolase_sf"/>
</dbReference>
<reference evidence="11" key="1">
    <citation type="journal article" date="2019" name="Int. J. Syst. Evol. Microbiol.">
        <title>The Global Catalogue of Microorganisms (GCM) 10K type strain sequencing project: providing services to taxonomists for standard genome sequencing and annotation.</title>
        <authorList>
            <consortium name="The Broad Institute Genomics Platform"/>
            <consortium name="The Broad Institute Genome Sequencing Center for Infectious Disease"/>
            <person name="Wu L."/>
            <person name="Ma J."/>
        </authorList>
    </citation>
    <scope>NUCLEOTIDE SEQUENCE [LARGE SCALE GENOMIC DNA]</scope>
    <source>
        <strain evidence="11">JCM 10425</strain>
    </source>
</reference>
<dbReference type="PROSITE" id="PS00656">
    <property type="entry name" value="GLYCOSYL_HYDROL_F6_2"/>
    <property type="match status" value="1"/>
</dbReference>
<evidence type="ECO:0000313" key="10">
    <source>
        <dbReference type="EMBL" id="GAA0239267.1"/>
    </source>
</evidence>
<dbReference type="RefSeq" id="WP_344649001.1">
    <property type="nucleotide sequence ID" value="NZ_BAAAGX010000009.1"/>
</dbReference>
<evidence type="ECO:0000256" key="2">
    <source>
        <dbReference type="ARBA" id="ARBA00022801"/>
    </source>
</evidence>
<dbReference type="InterPro" id="IPR001524">
    <property type="entry name" value="Glyco_hydro_6_CS"/>
</dbReference>
<dbReference type="GO" id="GO:0016787">
    <property type="term" value="F:hydrolase activity"/>
    <property type="evidence" value="ECO:0007669"/>
    <property type="project" value="UniProtKB-KW"/>
</dbReference>
<protein>
    <recommendedName>
        <fullName evidence="9">Glucanase</fullName>
        <ecNumber evidence="9">3.2.1.-</ecNumber>
    </recommendedName>
</protein>
<evidence type="ECO:0000256" key="6">
    <source>
        <dbReference type="ARBA" id="ARBA00023295"/>
    </source>
</evidence>
<evidence type="ECO:0000256" key="4">
    <source>
        <dbReference type="ARBA" id="ARBA00023157"/>
    </source>
</evidence>
<proteinExistence type="inferred from homology"/>
<evidence type="ECO:0000313" key="11">
    <source>
        <dbReference type="Proteomes" id="UP001500967"/>
    </source>
</evidence>
<accession>A0ABP3DU97</accession>
<dbReference type="PRINTS" id="PR00733">
    <property type="entry name" value="GLHYDRLASE6"/>
</dbReference>
<dbReference type="Proteomes" id="UP001500967">
    <property type="component" value="Unassembled WGS sequence"/>
</dbReference>
<comment type="similarity">
    <text evidence="9">Belongs to the glycosyl hydrolase family 6.</text>
</comment>
<evidence type="ECO:0000256" key="7">
    <source>
        <dbReference type="ARBA" id="ARBA00023326"/>
    </source>
</evidence>
<keyword evidence="4" id="KW-1015">Disulfide bond</keyword>
<evidence type="ECO:0000256" key="1">
    <source>
        <dbReference type="ARBA" id="ARBA00022729"/>
    </source>
</evidence>
<feature type="active site" description="Proton donor" evidence="8">
    <location>
        <position position="180"/>
    </location>
</feature>
<keyword evidence="7 9" id="KW-0624">Polysaccharide degradation</keyword>
<evidence type="ECO:0000256" key="8">
    <source>
        <dbReference type="PROSITE-ProRule" id="PRU10057"/>
    </source>
</evidence>
<gene>
    <name evidence="10" type="ORF">GCM10009539_25730</name>
</gene>
<evidence type="ECO:0000256" key="5">
    <source>
        <dbReference type="ARBA" id="ARBA00023277"/>
    </source>
</evidence>
<dbReference type="PANTHER" id="PTHR34876">
    <property type="match status" value="1"/>
</dbReference>
<comment type="caution">
    <text evidence="10">The sequence shown here is derived from an EMBL/GenBank/DDBJ whole genome shotgun (WGS) entry which is preliminary data.</text>
</comment>
<name>A0ABP3DU97_9ACTN</name>
<keyword evidence="1" id="KW-0732">Signal</keyword>
<keyword evidence="3 9" id="KW-0136">Cellulose degradation</keyword>
<organism evidence="10 11">
    <name type="scientific">Cryptosporangium japonicum</name>
    <dbReference type="NCBI Taxonomy" id="80872"/>
    <lineage>
        <taxon>Bacteria</taxon>
        <taxon>Bacillati</taxon>
        <taxon>Actinomycetota</taxon>
        <taxon>Actinomycetes</taxon>
        <taxon>Cryptosporangiales</taxon>
        <taxon>Cryptosporangiaceae</taxon>
        <taxon>Cryptosporangium</taxon>
    </lineage>
</organism>
<evidence type="ECO:0000256" key="3">
    <source>
        <dbReference type="ARBA" id="ARBA00023001"/>
    </source>
</evidence>
<keyword evidence="5 9" id="KW-0119">Carbohydrate metabolism</keyword>
<dbReference type="InterPro" id="IPR016288">
    <property type="entry name" value="Beta_cellobiohydrolase"/>
</dbReference>
<dbReference type="Gene3D" id="3.20.20.40">
    <property type="entry name" value="1, 4-beta cellobiohydrolase"/>
    <property type="match status" value="1"/>
</dbReference>
<dbReference type="SUPFAM" id="SSF51989">
    <property type="entry name" value="Glycosyl hydrolases family 6, cellulases"/>
    <property type="match status" value="1"/>
</dbReference>
<dbReference type="EC" id="3.2.1.-" evidence="9"/>
<keyword evidence="6 9" id="KW-0326">Glycosidase</keyword>